<dbReference type="AlphaFoldDB" id="A0A2P7ZUC6"/>
<organism evidence="10 11">
    <name type="scientific">Elsinoe australis</name>
    <dbReference type="NCBI Taxonomy" id="40998"/>
    <lineage>
        <taxon>Eukaryota</taxon>
        <taxon>Fungi</taxon>
        <taxon>Dikarya</taxon>
        <taxon>Ascomycota</taxon>
        <taxon>Pezizomycotina</taxon>
        <taxon>Dothideomycetes</taxon>
        <taxon>Dothideomycetidae</taxon>
        <taxon>Myriangiales</taxon>
        <taxon>Elsinoaceae</taxon>
        <taxon>Elsinoe</taxon>
    </lineage>
</organism>
<dbReference type="SMART" id="SM00490">
    <property type="entry name" value="HELICc"/>
    <property type="match status" value="1"/>
</dbReference>
<keyword evidence="3 6" id="KW-0347">Helicase</keyword>
<comment type="similarity">
    <text evidence="6">Belongs to the DEAD box helicase family.</text>
</comment>
<dbReference type="InterPro" id="IPR014001">
    <property type="entry name" value="Helicase_ATP-bd"/>
</dbReference>
<feature type="compositionally biased region" description="Low complexity" evidence="7">
    <location>
        <begin position="153"/>
        <end position="169"/>
    </location>
</feature>
<accession>A0A2P7ZUC6</accession>
<dbReference type="STRING" id="40998.A0A2P7ZUC6"/>
<feature type="compositionally biased region" description="Low complexity" evidence="7">
    <location>
        <begin position="614"/>
        <end position="633"/>
    </location>
</feature>
<keyword evidence="1 6" id="KW-0547">Nucleotide-binding</keyword>
<dbReference type="InterPro" id="IPR000629">
    <property type="entry name" value="RNA-helicase_DEAD-box_CS"/>
</dbReference>
<dbReference type="Gene3D" id="3.40.50.300">
    <property type="entry name" value="P-loop containing nucleotide triphosphate hydrolases"/>
    <property type="match status" value="2"/>
</dbReference>
<dbReference type="PANTHER" id="PTHR24031">
    <property type="entry name" value="RNA HELICASE"/>
    <property type="match status" value="1"/>
</dbReference>
<feature type="domain" description="Helicase C-terminal" evidence="9">
    <location>
        <begin position="634"/>
        <end position="789"/>
    </location>
</feature>
<dbReference type="Pfam" id="PF00271">
    <property type="entry name" value="Helicase_C"/>
    <property type="match status" value="1"/>
</dbReference>
<dbReference type="GO" id="GO:0003724">
    <property type="term" value="F:RNA helicase activity"/>
    <property type="evidence" value="ECO:0007669"/>
    <property type="project" value="UniProtKB-EC"/>
</dbReference>
<dbReference type="Proteomes" id="UP000243723">
    <property type="component" value="Unassembled WGS sequence"/>
</dbReference>
<evidence type="ECO:0000259" key="9">
    <source>
        <dbReference type="PROSITE" id="PS51194"/>
    </source>
</evidence>
<keyword evidence="4 6" id="KW-0067">ATP-binding</keyword>
<dbReference type="OrthoDB" id="3370at2759"/>
<feature type="compositionally biased region" description="Acidic residues" evidence="7">
    <location>
        <begin position="589"/>
        <end position="613"/>
    </location>
</feature>
<keyword evidence="2 6" id="KW-0378">Hydrolase</keyword>
<dbReference type="GO" id="GO:0003723">
    <property type="term" value="F:RNA binding"/>
    <property type="evidence" value="ECO:0007669"/>
    <property type="project" value="UniProtKB-UniRule"/>
</dbReference>
<evidence type="ECO:0000256" key="4">
    <source>
        <dbReference type="ARBA" id="ARBA00022840"/>
    </source>
</evidence>
<comment type="caution">
    <text evidence="10">The sequence shown here is derived from an EMBL/GenBank/DDBJ whole genome shotgun (WGS) entry which is preliminary data.</text>
</comment>
<evidence type="ECO:0000256" key="6">
    <source>
        <dbReference type="RuleBase" id="RU365068"/>
    </source>
</evidence>
<dbReference type="PROSITE" id="PS51194">
    <property type="entry name" value="HELICASE_CTER"/>
    <property type="match status" value="1"/>
</dbReference>
<dbReference type="EC" id="3.6.4.13" evidence="6"/>
<dbReference type="GO" id="GO:0016787">
    <property type="term" value="F:hydrolase activity"/>
    <property type="evidence" value="ECO:0007669"/>
    <property type="project" value="UniProtKB-KW"/>
</dbReference>
<feature type="region of interest" description="Disordered" evidence="7">
    <location>
        <begin position="578"/>
        <end position="633"/>
    </location>
</feature>
<dbReference type="InterPro" id="IPR027417">
    <property type="entry name" value="P-loop_NTPase"/>
</dbReference>
<dbReference type="InterPro" id="IPR001650">
    <property type="entry name" value="Helicase_C-like"/>
</dbReference>
<dbReference type="CDD" id="cd17956">
    <property type="entry name" value="DEADc_DDX51"/>
    <property type="match status" value="1"/>
</dbReference>
<feature type="compositionally biased region" description="Basic and acidic residues" evidence="7">
    <location>
        <begin position="114"/>
        <end position="124"/>
    </location>
</feature>
<name>A0A2P7ZUC6_9PEZI</name>
<dbReference type="Pfam" id="PF00270">
    <property type="entry name" value="DEAD"/>
    <property type="match status" value="2"/>
</dbReference>
<dbReference type="PROSITE" id="PS00039">
    <property type="entry name" value="DEAD_ATP_HELICASE"/>
    <property type="match status" value="1"/>
</dbReference>
<evidence type="ECO:0000259" key="8">
    <source>
        <dbReference type="PROSITE" id="PS51192"/>
    </source>
</evidence>
<sequence>MAQLYARYIPPKKSKPVEPVSSLPHQKFEEKSSQIETTSIQDPDGRKKRKRTEEEQAARKLRKQEKKGLSTSQSYGDAQKAASSSHNVQNGQLEGNTQDDDESPSRRLGKRKRGDAESQRKDQEAPNTAPPQDESMLKHQRVLSKFQKSTQRAAAALPQEDQAQEPEQPTELHDLVPLPQPEREATPEYKQTFSTLPQWLEKPISVPSGTAASFESLGLDSETASHLKSKGFSNAFAVQTALIPRLLSKADYVYRRPNDLCVSAPTGSGKTLGYALPLVENLRGRQTVRSLRAIIVVPTRELVNQALATVRICADGTQLEIGTSIGNQNFAEEQSALVNRSEVFDANLFEKNMLHIRQKQQFEDESDEEEDGDEYATLKRERYLKDAIETSPYHVPHYQSAIDILICTPGRLVEHIQNTVGFSLEDVEYLVIDEADRLLDQSFQNWVQIINKALNRPVYVEDDLGIFTGRRYVRKIILSATMTRDISQLKTLQLRRPSMIVVKGGEMKVTADGIDLDLKTNEQGAFELPAGLVERAVPVGDGSEKPLLLLGLVEQILHPIIRMSNGISSLSDSIPSSSGSSIASSLSDSESDSSSDDFEALSSSDDLDSDSDSADSSLVSSDSSTSSSSDATAPVTSAIKPVIPSNFPQVLVFASSTSEAHRLHHLLRRLLPELTESPPALTLLTRTQTNISSLTSSHANKARIIVSTDRASRGLDLPLTHVINYTIPRSLESYVHRVGRTARAGRSGEAWSLFSDKEGRWFWNEIARAQKIARRRMVERTKVSVAAFWKEAKGKADYDAVLQEMSKMVDGEKKGK</sequence>
<dbReference type="CDD" id="cd18787">
    <property type="entry name" value="SF2_C_DEAD"/>
    <property type="match status" value="1"/>
</dbReference>
<feature type="compositionally biased region" description="Low complexity" evidence="7">
    <location>
        <begin position="578"/>
        <end position="588"/>
    </location>
</feature>
<protein>
    <recommendedName>
        <fullName evidence="6">ATP-dependent RNA helicase</fullName>
        <ecNumber evidence="6">3.6.4.13</ecNumber>
    </recommendedName>
</protein>
<feature type="region of interest" description="Disordered" evidence="7">
    <location>
        <begin position="1"/>
        <end position="174"/>
    </location>
</feature>
<dbReference type="InterPro" id="IPR011545">
    <property type="entry name" value="DEAD/DEAH_box_helicase_dom"/>
</dbReference>
<comment type="catalytic activity">
    <reaction evidence="6">
        <text>ATP + H2O = ADP + phosphate + H(+)</text>
        <dbReference type="Rhea" id="RHEA:13065"/>
        <dbReference type="ChEBI" id="CHEBI:15377"/>
        <dbReference type="ChEBI" id="CHEBI:15378"/>
        <dbReference type="ChEBI" id="CHEBI:30616"/>
        <dbReference type="ChEBI" id="CHEBI:43474"/>
        <dbReference type="ChEBI" id="CHEBI:456216"/>
        <dbReference type="EC" id="3.6.4.13"/>
    </reaction>
</comment>
<comment type="function">
    <text evidence="6">RNA helicase.</text>
</comment>
<evidence type="ECO:0000256" key="5">
    <source>
        <dbReference type="ARBA" id="ARBA00022884"/>
    </source>
</evidence>
<evidence type="ECO:0000313" key="10">
    <source>
        <dbReference type="EMBL" id="PSK51820.1"/>
    </source>
</evidence>
<keyword evidence="5 6" id="KW-0694">RNA-binding</keyword>
<dbReference type="SUPFAM" id="SSF52540">
    <property type="entry name" value="P-loop containing nucleoside triphosphate hydrolases"/>
    <property type="match status" value="2"/>
</dbReference>
<proteinExistence type="inferred from homology"/>
<evidence type="ECO:0000256" key="1">
    <source>
        <dbReference type="ARBA" id="ARBA00022741"/>
    </source>
</evidence>
<gene>
    <name evidence="10" type="ORF">B9Z65_3087</name>
</gene>
<comment type="domain">
    <text evidence="6">The Q motif is unique to and characteristic of the DEAD box family of RNA helicases and controls ATP binding and hydrolysis.</text>
</comment>
<evidence type="ECO:0000256" key="7">
    <source>
        <dbReference type="SAM" id="MobiDB-lite"/>
    </source>
</evidence>
<dbReference type="SMART" id="SM00487">
    <property type="entry name" value="DEXDc"/>
    <property type="match status" value="1"/>
</dbReference>
<feature type="domain" description="Helicase ATP-binding" evidence="8">
    <location>
        <begin position="251"/>
        <end position="500"/>
    </location>
</feature>
<dbReference type="EMBL" id="NHZQ01000121">
    <property type="protein sequence ID" value="PSK51820.1"/>
    <property type="molecule type" value="Genomic_DNA"/>
</dbReference>
<dbReference type="PROSITE" id="PS51192">
    <property type="entry name" value="HELICASE_ATP_BIND_1"/>
    <property type="match status" value="1"/>
</dbReference>
<evidence type="ECO:0000256" key="2">
    <source>
        <dbReference type="ARBA" id="ARBA00022801"/>
    </source>
</evidence>
<evidence type="ECO:0000313" key="11">
    <source>
        <dbReference type="Proteomes" id="UP000243723"/>
    </source>
</evidence>
<dbReference type="GO" id="GO:0005524">
    <property type="term" value="F:ATP binding"/>
    <property type="evidence" value="ECO:0007669"/>
    <property type="project" value="UniProtKB-UniRule"/>
</dbReference>
<keyword evidence="11" id="KW-1185">Reference proteome</keyword>
<reference evidence="10 11" key="1">
    <citation type="submission" date="2017-05" db="EMBL/GenBank/DDBJ databases">
        <title>Draft genome sequence of Elsinoe australis.</title>
        <authorList>
            <person name="Cheng Q."/>
        </authorList>
    </citation>
    <scope>NUCLEOTIDE SEQUENCE [LARGE SCALE GENOMIC DNA]</scope>
    <source>
        <strain evidence="10 11">NL1</strain>
    </source>
</reference>
<evidence type="ECO:0000256" key="3">
    <source>
        <dbReference type="ARBA" id="ARBA00022806"/>
    </source>
</evidence>
<feature type="compositionally biased region" description="Polar residues" evidence="7">
    <location>
        <begin position="69"/>
        <end position="96"/>
    </location>
</feature>